<dbReference type="InterPro" id="IPR015984">
    <property type="entry name" value="Cyt_c_prime_subgr"/>
</dbReference>
<sequence length="148" mass="14853">MGRRTGIFGHVAAIAAAAAMVAASGGAMADVLAEREAGFKQNLKNMKAMAASLKAGEVKAMQAPAEEIAAYAAKIPDLFPAGSGEGDTEALPTIWQDWDDFTAKAKANGDAAMVLAKAAAGGDAAEAGAALKALGGTCGACHDKFRKE</sequence>
<evidence type="ECO:0000256" key="4">
    <source>
        <dbReference type="ARBA" id="ARBA00022982"/>
    </source>
</evidence>
<dbReference type="Proteomes" id="UP001595528">
    <property type="component" value="Unassembled WGS sequence"/>
</dbReference>
<keyword evidence="4" id="KW-0249">Electron transport</keyword>
<evidence type="ECO:0000256" key="6">
    <source>
        <dbReference type="SAM" id="SignalP"/>
    </source>
</evidence>
<keyword evidence="1" id="KW-0813">Transport</keyword>
<dbReference type="Pfam" id="PF01322">
    <property type="entry name" value="Cytochrom_C_2"/>
    <property type="match status" value="1"/>
</dbReference>
<dbReference type="EMBL" id="JBHRTR010000023">
    <property type="protein sequence ID" value="MFC3227406.1"/>
    <property type="molecule type" value="Genomic_DNA"/>
</dbReference>
<comment type="caution">
    <text evidence="7">The sequence shown here is derived from an EMBL/GenBank/DDBJ whole genome shotgun (WGS) entry which is preliminary data.</text>
</comment>
<evidence type="ECO:0000256" key="5">
    <source>
        <dbReference type="ARBA" id="ARBA00023004"/>
    </source>
</evidence>
<keyword evidence="5" id="KW-0408">Iron</keyword>
<reference evidence="8" key="1">
    <citation type="journal article" date="2019" name="Int. J. Syst. Evol. Microbiol.">
        <title>The Global Catalogue of Microorganisms (GCM) 10K type strain sequencing project: providing services to taxonomists for standard genome sequencing and annotation.</title>
        <authorList>
            <consortium name="The Broad Institute Genomics Platform"/>
            <consortium name="The Broad Institute Genome Sequencing Center for Infectious Disease"/>
            <person name="Wu L."/>
            <person name="Ma J."/>
        </authorList>
    </citation>
    <scope>NUCLEOTIDE SEQUENCE [LARGE SCALE GENOMIC DNA]</scope>
    <source>
        <strain evidence="8">KCTC 42964</strain>
    </source>
</reference>
<protein>
    <submittedName>
        <fullName evidence="7">C-type cytochrome</fullName>
    </submittedName>
</protein>
<evidence type="ECO:0000256" key="1">
    <source>
        <dbReference type="ARBA" id="ARBA00022448"/>
    </source>
</evidence>
<feature type="chain" id="PRO_5046319994" evidence="6">
    <location>
        <begin position="30"/>
        <end position="148"/>
    </location>
</feature>
<keyword evidence="2" id="KW-0349">Heme</keyword>
<gene>
    <name evidence="7" type="ORF">ACFOGJ_09205</name>
</gene>
<dbReference type="PROSITE" id="PS51009">
    <property type="entry name" value="CYTCII"/>
    <property type="match status" value="1"/>
</dbReference>
<name>A0ABV7KZ51_9PROT</name>
<dbReference type="InterPro" id="IPR002321">
    <property type="entry name" value="Cyt_c_II"/>
</dbReference>
<dbReference type="RefSeq" id="WP_379899574.1">
    <property type="nucleotide sequence ID" value="NZ_JBHRTR010000023.1"/>
</dbReference>
<evidence type="ECO:0000313" key="8">
    <source>
        <dbReference type="Proteomes" id="UP001595528"/>
    </source>
</evidence>
<keyword evidence="3" id="KW-0479">Metal-binding</keyword>
<keyword evidence="6" id="KW-0732">Signal</keyword>
<keyword evidence="8" id="KW-1185">Reference proteome</keyword>
<proteinExistence type="predicted"/>
<evidence type="ECO:0000256" key="2">
    <source>
        <dbReference type="ARBA" id="ARBA00022617"/>
    </source>
</evidence>
<dbReference type="InterPro" id="IPR010980">
    <property type="entry name" value="Cyt_c/b562"/>
</dbReference>
<dbReference type="PIRSF" id="PIRSF000027">
    <property type="entry name" value="Cytc_c_prime"/>
    <property type="match status" value="1"/>
</dbReference>
<evidence type="ECO:0000313" key="7">
    <source>
        <dbReference type="EMBL" id="MFC3227406.1"/>
    </source>
</evidence>
<feature type="signal peptide" evidence="6">
    <location>
        <begin position="1"/>
        <end position="29"/>
    </location>
</feature>
<evidence type="ECO:0000256" key="3">
    <source>
        <dbReference type="ARBA" id="ARBA00022723"/>
    </source>
</evidence>
<dbReference type="SUPFAM" id="SSF47175">
    <property type="entry name" value="Cytochromes"/>
    <property type="match status" value="1"/>
</dbReference>
<dbReference type="Gene3D" id="1.20.120.10">
    <property type="entry name" value="Cytochrome c/b562"/>
    <property type="match status" value="1"/>
</dbReference>
<dbReference type="InterPro" id="IPR012127">
    <property type="entry name" value="Cyt_c_prime"/>
</dbReference>
<dbReference type="PRINTS" id="PR00608">
    <property type="entry name" value="CYTCHROMECII"/>
</dbReference>
<accession>A0ABV7KZ51</accession>
<organism evidence="7 8">
    <name type="scientific">Marinibaculum pumilum</name>
    <dbReference type="NCBI Taxonomy" id="1766165"/>
    <lineage>
        <taxon>Bacteria</taxon>
        <taxon>Pseudomonadati</taxon>
        <taxon>Pseudomonadota</taxon>
        <taxon>Alphaproteobacteria</taxon>
        <taxon>Rhodospirillales</taxon>
        <taxon>Rhodospirillaceae</taxon>
        <taxon>Marinibaculum</taxon>
    </lineage>
</organism>